<keyword evidence="1" id="KW-0732">Signal</keyword>
<dbReference type="STRING" id="561176.SAMN04488561_0861"/>
<feature type="chain" id="PRO_5010318291" evidence="1">
    <location>
        <begin position="25"/>
        <end position="454"/>
    </location>
</feature>
<protein>
    <submittedName>
        <fullName evidence="2">ABC-type glycerol-3-phosphate transport system, substrate-binding protein</fullName>
    </submittedName>
</protein>
<dbReference type="SUPFAM" id="SSF53850">
    <property type="entry name" value="Periplasmic binding protein-like II"/>
    <property type="match status" value="1"/>
</dbReference>
<dbReference type="PROSITE" id="PS51257">
    <property type="entry name" value="PROKAR_LIPOPROTEIN"/>
    <property type="match status" value="1"/>
</dbReference>
<evidence type="ECO:0000313" key="2">
    <source>
        <dbReference type="EMBL" id="SEE27624.1"/>
    </source>
</evidence>
<gene>
    <name evidence="2" type="ORF">SAMN04488561_0861</name>
</gene>
<feature type="signal peptide" evidence="1">
    <location>
        <begin position="1"/>
        <end position="24"/>
    </location>
</feature>
<evidence type="ECO:0000313" key="3">
    <source>
        <dbReference type="Proteomes" id="UP000181980"/>
    </source>
</evidence>
<accession>A0A1H5HIP6</accession>
<dbReference type="InterPro" id="IPR006059">
    <property type="entry name" value="SBP"/>
</dbReference>
<dbReference type="Proteomes" id="UP000181980">
    <property type="component" value="Unassembled WGS sequence"/>
</dbReference>
<name>A0A1H5HIP6_9ACTN</name>
<dbReference type="Pfam" id="PF01547">
    <property type="entry name" value="SBP_bac_1"/>
    <property type="match status" value="1"/>
</dbReference>
<proteinExistence type="predicted"/>
<evidence type="ECO:0000256" key="1">
    <source>
        <dbReference type="SAM" id="SignalP"/>
    </source>
</evidence>
<dbReference type="OrthoDB" id="8478044at2"/>
<organism evidence="2 3">
    <name type="scientific">Jiangella alba</name>
    <dbReference type="NCBI Taxonomy" id="561176"/>
    <lineage>
        <taxon>Bacteria</taxon>
        <taxon>Bacillati</taxon>
        <taxon>Actinomycetota</taxon>
        <taxon>Actinomycetes</taxon>
        <taxon>Jiangellales</taxon>
        <taxon>Jiangellaceae</taxon>
        <taxon>Jiangella</taxon>
    </lineage>
</organism>
<sequence length="454" mass="46464">MRTLRSMKIAAIALTMIVTAGVSACSQSSGTEEEASWAGADPSEASGTVTFWSWGDSPDIVNAAVASFNEVYPDIEVSAKVVSYKDYVSALGAALASGEGPDTFNLEPAMAQQFTDFAEDLVPLYEAQVGAEWRSSVSTVAVDELTVDDRLVAAPNSLSVAGTLQLNVGLLDELGLEFPTGSVAPDELAQFCETVRQAGKACVSIGAKDGWVSQDVFQAIASSVAPGAFAAAVEGGDWTAPGLESSLDIWQSFFTDGVFQDGALGVSQYPDAWNAWLRGEAVATPVGSWGATDFITATNLNNQSGAGVSDPAPLQTVLVPFPAVGGDPTTLAASVGSGTAINVDSENKAAAAAWVNWYSTDPAGYQKLGADTLVGPASVTGVEATPGDVAYPELVEDSLALLAATAAQEAEPRAIPYPELVTALAAALQSSATGESSSTVLETLQAASDGITRG</sequence>
<dbReference type="AlphaFoldDB" id="A0A1H5HIP6"/>
<dbReference type="Gene3D" id="3.40.190.10">
    <property type="entry name" value="Periplasmic binding protein-like II"/>
    <property type="match status" value="2"/>
</dbReference>
<reference evidence="3" key="1">
    <citation type="submission" date="2016-10" db="EMBL/GenBank/DDBJ databases">
        <authorList>
            <person name="Varghese N."/>
            <person name="Submissions S."/>
        </authorList>
    </citation>
    <scope>NUCLEOTIDE SEQUENCE [LARGE SCALE GENOMIC DNA]</scope>
    <source>
        <strain evidence="3">DSM 45237</strain>
    </source>
</reference>
<keyword evidence="3" id="KW-1185">Reference proteome</keyword>
<dbReference type="EMBL" id="FNUC01000003">
    <property type="protein sequence ID" value="SEE27624.1"/>
    <property type="molecule type" value="Genomic_DNA"/>
</dbReference>